<proteinExistence type="predicted"/>
<dbReference type="GO" id="GO:0051536">
    <property type="term" value="F:iron-sulfur cluster binding"/>
    <property type="evidence" value="ECO:0007669"/>
    <property type="project" value="UniProtKB-KW"/>
</dbReference>
<dbReference type="PROSITE" id="PS51318">
    <property type="entry name" value="TAT"/>
    <property type="match status" value="1"/>
</dbReference>
<organism evidence="2 3">
    <name type="scientific">Fundidesulfovibrio magnetotacticus</name>
    <dbReference type="NCBI Taxonomy" id="2730080"/>
    <lineage>
        <taxon>Bacteria</taxon>
        <taxon>Pseudomonadati</taxon>
        <taxon>Thermodesulfobacteriota</taxon>
        <taxon>Desulfovibrionia</taxon>
        <taxon>Desulfovibrionales</taxon>
        <taxon>Desulfovibrionaceae</taxon>
        <taxon>Fundidesulfovibrio</taxon>
    </lineage>
</organism>
<keyword evidence="1" id="KW-0411">Iron-sulfur</keyword>
<dbReference type="InterPro" id="IPR006311">
    <property type="entry name" value="TAT_signal"/>
</dbReference>
<accession>A0A6V8M2D8</accession>
<dbReference type="EMBL" id="BLTE01000032">
    <property type="protein sequence ID" value="GFK96086.1"/>
    <property type="molecule type" value="Genomic_DNA"/>
</dbReference>
<protein>
    <recommendedName>
        <fullName evidence="4">DUF5132 domain-containing protein</fullName>
    </recommendedName>
</protein>
<sequence>MNLTSRDLLLIAGGAAAGALAVYALTRGAPAIKPLVTNAMASGLDIKEKVLGVVDHAKEHLEDFLAEAEQARKQTAGDAPAEESQTS</sequence>
<comment type="caution">
    <text evidence="2">The sequence shown here is derived from an EMBL/GenBank/DDBJ whole genome shotgun (WGS) entry which is preliminary data.</text>
</comment>
<gene>
    <name evidence="2" type="ORF">NNJEOMEG_03960</name>
</gene>
<reference evidence="2 3" key="2">
    <citation type="submission" date="2020-05" db="EMBL/GenBank/DDBJ databases">
        <title>Draft genome sequence of Desulfovibrio sp. strainFSS-1.</title>
        <authorList>
            <person name="Shimoshige H."/>
            <person name="Kobayashi H."/>
            <person name="Maekawa T."/>
        </authorList>
    </citation>
    <scope>NUCLEOTIDE SEQUENCE [LARGE SCALE GENOMIC DNA]</scope>
    <source>
        <strain evidence="2 3">SIID29052-01</strain>
    </source>
</reference>
<dbReference type="RefSeq" id="WP_173087219.1">
    <property type="nucleotide sequence ID" value="NZ_BLTE01000032.1"/>
</dbReference>
<evidence type="ECO:0000313" key="2">
    <source>
        <dbReference type="EMBL" id="GFK96086.1"/>
    </source>
</evidence>
<dbReference type="AlphaFoldDB" id="A0A6V8M2D8"/>
<evidence type="ECO:0008006" key="4">
    <source>
        <dbReference type="Google" id="ProtNLM"/>
    </source>
</evidence>
<dbReference type="Proteomes" id="UP000494245">
    <property type="component" value="Unassembled WGS sequence"/>
</dbReference>
<keyword evidence="3" id="KW-1185">Reference proteome</keyword>
<keyword evidence="1" id="KW-0479">Metal-binding</keyword>
<evidence type="ECO:0000313" key="3">
    <source>
        <dbReference type="Proteomes" id="UP000494245"/>
    </source>
</evidence>
<name>A0A6V8M2D8_9BACT</name>
<reference evidence="2 3" key="1">
    <citation type="submission" date="2020-04" db="EMBL/GenBank/DDBJ databases">
        <authorList>
            <consortium name="Desulfovibrio sp. FSS-1 genome sequencing consortium"/>
            <person name="Shimoshige H."/>
            <person name="Kobayashi H."/>
            <person name="Maekawa T."/>
        </authorList>
    </citation>
    <scope>NUCLEOTIDE SEQUENCE [LARGE SCALE GENOMIC DNA]</scope>
    <source>
        <strain evidence="2 3">SIID29052-01</strain>
    </source>
</reference>
<evidence type="ECO:0000256" key="1">
    <source>
        <dbReference type="ARBA" id="ARBA00023014"/>
    </source>
</evidence>
<keyword evidence="1" id="KW-0408">Iron</keyword>